<name>A0A1E4SBS1_9ASCO</name>
<dbReference type="GeneID" id="30982567"/>
<feature type="transmembrane region" description="Helical" evidence="2">
    <location>
        <begin position="128"/>
        <end position="146"/>
    </location>
</feature>
<keyword evidence="2" id="KW-0472">Membrane</keyword>
<reference evidence="4" key="1">
    <citation type="submission" date="2016-05" db="EMBL/GenBank/DDBJ databases">
        <title>Comparative genomics of biotechnologically important yeasts.</title>
        <authorList>
            <consortium name="DOE Joint Genome Institute"/>
            <person name="Riley R."/>
            <person name="Haridas S."/>
            <person name="Wolfe K.H."/>
            <person name="Lopes M.R."/>
            <person name="Hittinger C.T."/>
            <person name="Goker M."/>
            <person name="Salamov A."/>
            <person name="Wisecaver J."/>
            <person name="Long T.M."/>
            <person name="Aerts A.L."/>
            <person name="Barry K."/>
            <person name="Choi C."/>
            <person name="Clum A."/>
            <person name="Coughlan A.Y."/>
            <person name="Deshpande S."/>
            <person name="Douglass A.P."/>
            <person name="Hanson S.J."/>
            <person name="Klenk H.-P."/>
            <person name="Labutti K."/>
            <person name="Lapidus A."/>
            <person name="Lindquist E."/>
            <person name="Lipzen A."/>
            <person name="Meier-Kolthoff J.P."/>
            <person name="Ohm R.A."/>
            <person name="Otillar R.P."/>
            <person name="Pangilinan J."/>
            <person name="Peng Y."/>
            <person name="Rokas A."/>
            <person name="Rosa C.A."/>
            <person name="Scheuner C."/>
            <person name="Sibirny A.A."/>
            <person name="Slot J.C."/>
            <person name="Stielow J.B."/>
            <person name="Sun H."/>
            <person name="Kurtzman C.P."/>
            <person name="Blackwell M."/>
            <person name="Grigoriev I.V."/>
            <person name="Jeffries T.W."/>
        </authorList>
    </citation>
    <scope>NUCLEOTIDE SEQUENCE [LARGE SCALE GENOMIC DNA]</scope>
    <source>
        <strain evidence="4">NRRL Y-17324</strain>
    </source>
</reference>
<keyword evidence="2" id="KW-1133">Transmembrane helix</keyword>
<evidence type="ECO:0000256" key="2">
    <source>
        <dbReference type="SAM" id="Phobius"/>
    </source>
</evidence>
<evidence type="ECO:0000313" key="3">
    <source>
        <dbReference type="EMBL" id="ODV76967.1"/>
    </source>
</evidence>
<evidence type="ECO:0000313" key="4">
    <source>
        <dbReference type="Proteomes" id="UP000094285"/>
    </source>
</evidence>
<keyword evidence="2" id="KW-0812">Transmembrane</keyword>
<dbReference type="Proteomes" id="UP000094285">
    <property type="component" value="Unassembled WGS sequence"/>
</dbReference>
<feature type="transmembrane region" description="Helical" evidence="2">
    <location>
        <begin position="186"/>
        <end position="211"/>
    </location>
</feature>
<accession>A0A1E4SBS1</accession>
<sequence>MEKVVLASSPNESSTNGLKMRLSHPSPSSLPANPQIVKEGYKPPQPPTSSPVSSKTSEEPLDVSIECLYAEVRLAVSPFASEQPSEPNQLGRAGKYFIWVSVFFPAMVAVMVPEAAWNSLGGMDLADLFSNLLLILLIGWSIKFSVEWPWKWLRHIRLVKQKLTLVINSPSGSEIASKVVLLRKVVYYECLALVACLLVPLSTSILMGWSRKHITVDDKRKKLVFNNINIILFQIWLVFRWLVTLADWQNTASYSKHAAEFPENSSSSDNSSTVKYLVNKFYTALLPIDLLTLQQQQRLAEKLASLELKSEEQRQAMDTILGSQEEEYSTIVNYLSKLEKTILSLVQNTKNSPKVDSGVFVKPFPLNLKSEANNGKHSMDQKIQALGIITEVDYSSTPSPRSSAIASPTFSAFQPSSLQSPFPESGKRYSSFEHRNVAPQNSPASKYSLHGVSSTLSMLNLLARELDYSDSHDEEIDLSQLPSAIDSQVNSGVLIVKELRDFAATLRERITFIQIVRHPWMVAKLVLDELQYQLLRSQQHNVAALQQLANLYKLVVWNLINHYLFRNIHSISLFVIHAHTAVVTGVLRIMGFMILMSVQVPINATRLWINIHLFIPRILFRFCVVYPAQVVKSKLSPAEVVPVRIKATPVHSRSSSVVKTPHLLSQGQHKGMKKFRLSPSSEYPAVGNDYFDTSTSLKSQGKLLHKWTHHLDMDPEAHRPSRPIRHRIVAPADRHQPSGFSGYSKCVS</sequence>
<evidence type="ECO:0000256" key="1">
    <source>
        <dbReference type="SAM" id="MobiDB-lite"/>
    </source>
</evidence>
<feature type="region of interest" description="Disordered" evidence="1">
    <location>
        <begin position="1"/>
        <end position="58"/>
    </location>
</feature>
<feature type="transmembrane region" description="Helical" evidence="2">
    <location>
        <begin position="571"/>
        <end position="595"/>
    </location>
</feature>
<organism evidence="3 4">
    <name type="scientific">Suhomyces tanzawaensis NRRL Y-17324</name>
    <dbReference type="NCBI Taxonomy" id="984487"/>
    <lineage>
        <taxon>Eukaryota</taxon>
        <taxon>Fungi</taxon>
        <taxon>Dikarya</taxon>
        <taxon>Ascomycota</taxon>
        <taxon>Saccharomycotina</taxon>
        <taxon>Pichiomycetes</taxon>
        <taxon>Debaryomycetaceae</taxon>
        <taxon>Suhomyces</taxon>
    </lineage>
</organism>
<feature type="compositionally biased region" description="Polar residues" evidence="1">
    <location>
        <begin position="8"/>
        <end position="17"/>
    </location>
</feature>
<dbReference type="RefSeq" id="XP_020062089.1">
    <property type="nucleotide sequence ID" value="XM_020208430.1"/>
</dbReference>
<gene>
    <name evidence="3" type="ORF">CANTADRAFT_320653</name>
</gene>
<dbReference type="OrthoDB" id="4026658at2759"/>
<keyword evidence="4" id="KW-1185">Reference proteome</keyword>
<dbReference type="EMBL" id="KV453916">
    <property type="protein sequence ID" value="ODV76967.1"/>
    <property type="molecule type" value="Genomic_DNA"/>
</dbReference>
<feature type="transmembrane region" description="Helical" evidence="2">
    <location>
        <begin position="223"/>
        <end position="243"/>
    </location>
</feature>
<protein>
    <submittedName>
        <fullName evidence="3">Uncharacterized protein</fullName>
    </submittedName>
</protein>
<dbReference type="AlphaFoldDB" id="A0A1E4SBS1"/>
<feature type="transmembrane region" description="Helical" evidence="2">
    <location>
        <begin position="96"/>
        <end position="116"/>
    </location>
</feature>
<proteinExistence type="predicted"/>